<dbReference type="CDD" id="cd02440">
    <property type="entry name" value="AdoMet_MTases"/>
    <property type="match status" value="1"/>
</dbReference>
<dbReference type="EMBL" id="AP011780">
    <property type="protein sequence ID" value="BAL57619.1"/>
    <property type="molecule type" value="Genomic_DNA"/>
</dbReference>
<dbReference type="Pfam" id="PF08241">
    <property type="entry name" value="Methyltransf_11"/>
    <property type="match status" value="1"/>
</dbReference>
<keyword evidence="2" id="KW-0808">Transferase</keyword>
<dbReference type="GO" id="GO:0032259">
    <property type="term" value="P:methylation"/>
    <property type="evidence" value="ECO:0007669"/>
    <property type="project" value="UniProtKB-KW"/>
</dbReference>
<organism evidence="2">
    <name type="scientific">uncultured prokaryote</name>
    <dbReference type="NCBI Taxonomy" id="198431"/>
    <lineage>
        <taxon>unclassified sequences</taxon>
        <taxon>environmental samples</taxon>
    </lineage>
</organism>
<proteinExistence type="predicted"/>
<dbReference type="AlphaFoldDB" id="H5SN83"/>
<gene>
    <name evidence="2" type="ORF">HGMM_F51E10C31</name>
</gene>
<evidence type="ECO:0000313" key="2">
    <source>
        <dbReference type="EMBL" id="BAL57619.1"/>
    </source>
</evidence>
<sequence>MTEKSPRQALAQLEKVLKELGETRPAENILAQYEYEREMAARLRTASREERKSLYRIVYDTLYQQFPDHPGLARRDTAERKAQIQNLFNRIRPFLTPNSVFLEIGAGDCLLSYTVARVVKQVYALEVSTEKVAEPPPEVRNFELVLFDGFEFAFPDASVDIAFSNQVLEHLHPEDALEHLQQVYRLLKPGGYYICFVPHRFTGPHDISRYFTEEATGLHLKEYTYYELAAMFRKAGFSKMWGQIKGHWVSVGLFTLLEHLIEPLPYRLRKRLAHGSRLLRLVSLAGQKRR</sequence>
<keyword evidence="2" id="KW-0489">Methyltransferase</keyword>
<reference evidence="2" key="2">
    <citation type="journal article" date="2012" name="PLoS ONE">
        <title>A Deeply Branching Thermophilic Bacterium with an Ancient Acetyl-CoA Pathway Dominates a Subsurface Ecosystem.</title>
        <authorList>
            <person name="Takami H."/>
            <person name="Noguchi H."/>
            <person name="Takaki Y."/>
            <person name="Uchiyama I."/>
            <person name="Toyoda A."/>
            <person name="Nishi S."/>
            <person name="Chee G.-J."/>
            <person name="Arai W."/>
            <person name="Nunoura T."/>
            <person name="Itoh T."/>
            <person name="Hattori M."/>
            <person name="Takai K."/>
        </authorList>
    </citation>
    <scope>NUCLEOTIDE SEQUENCE</scope>
</reference>
<dbReference type="GO" id="GO:0008757">
    <property type="term" value="F:S-adenosylmethionine-dependent methyltransferase activity"/>
    <property type="evidence" value="ECO:0007669"/>
    <property type="project" value="InterPro"/>
</dbReference>
<reference evidence="2" key="1">
    <citation type="journal article" date="2005" name="Environ. Microbiol.">
        <title>Genetic and functional properties of uncultivated thermophilic crenarchaeotes from a subsurface gold mine as revealed by analysis of genome fragments.</title>
        <authorList>
            <person name="Nunoura T."/>
            <person name="Hirayama H."/>
            <person name="Takami H."/>
            <person name="Oida H."/>
            <person name="Nishi S."/>
            <person name="Shimamura S."/>
            <person name="Suzuki Y."/>
            <person name="Inagaki F."/>
            <person name="Takai K."/>
            <person name="Nealson K.H."/>
            <person name="Horikoshi K."/>
        </authorList>
    </citation>
    <scope>NUCLEOTIDE SEQUENCE</scope>
</reference>
<evidence type="ECO:0000259" key="1">
    <source>
        <dbReference type="Pfam" id="PF08241"/>
    </source>
</evidence>
<dbReference type="InterPro" id="IPR013216">
    <property type="entry name" value="Methyltransf_11"/>
</dbReference>
<dbReference type="InterPro" id="IPR029063">
    <property type="entry name" value="SAM-dependent_MTases_sf"/>
</dbReference>
<dbReference type="SUPFAM" id="SSF53335">
    <property type="entry name" value="S-adenosyl-L-methionine-dependent methyltransferases"/>
    <property type="match status" value="1"/>
</dbReference>
<accession>H5SN83</accession>
<feature type="domain" description="Methyltransferase type 11" evidence="1">
    <location>
        <begin position="102"/>
        <end position="195"/>
    </location>
</feature>
<protein>
    <submittedName>
        <fullName evidence="2">Methyltransferase type 11</fullName>
    </submittedName>
</protein>
<name>H5SN83_9ZZZZ</name>
<dbReference type="Gene3D" id="3.40.50.150">
    <property type="entry name" value="Vaccinia Virus protein VP39"/>
    <property type="match status" value="1"/>
</dbReference>
<dbReference type="PANTHER" id="PTHR43861">
    <property type="entry name" value="TRANS-ACONITATE 2-METHYLTRANSFERASE-RELATED"/>
    <property type="match status" value="1"/>
</dbReference>